<evidence type="ECO:0000256" key="1">
    <source>
        <dbReference type="SAM" id="Phobius"/>
    </source>
</evidence>
<dbReference type="InterPro" id="IPR012349">
    <property type="entry name" value="Split_barrel_FMN-bd"/>
</dbReference>
<keyword evidence="1" id="KW-1133">Transmembrane helix</keyword>
<keyword evidence="1" id="KW-0472">Membrane</keyword>
<organism evidence="2 3">
    <name type="scientific">Nocardia otitidiscaviarum</name>
    <dbReference type="NCBI Taxonomy" id="1823"/>
    <lineage>
        <taxon>Bacteria</taxon>
        <taxon>Bacillati</taxon>
        <taxon>Actinomycetota</taxon>
        <taxon>Actinomycetes</taxon>
        <taxon>Mycobacteriales</taxon>
        <taxon>Nocardiaceae</taxon>
        <taxon>Nocardia</taxon>
    </lineage>
</organism>
<dbReference type="Pfam" id="PF04075">
    <property type="entry name" value="F420H2_quin_red"/>
    <property type="match status" value="1"/>
</dbReference>
<accession>A0A516NEN9</accession>
<dbReference type="GO" id="GO:0016491">
    <property type="term" value="F:oxidoreductase activity"/>
    <property type="evidence" value="ECO:0007669"/>
    <property type="project" value="InterPro"/>
</dbReference>
<protein>
    <submittedName>
        <fullName evidence="2">Nitroreductase family deazaflavin-dependent oxidoreductase</fullName>
    </submittedName>
</protein>
<dbReference type="KEGG" id="nod:FOH10_00095"/>
<dbReference type="InterPro" id="IPR004378">
    <property type="entry name" value="F420H2_quin_Rdtase"/>
</dbReference>
<dbReference type="AlphaFoldDB" id="A0A516NEN9"/>
<feature type="transmembrane region" description="Helical" evidence="1">
    <location>
        <begin position="6"/>
        <end position="29"/>
    </location>
</feature>
<dbReference type="Proteomes" id="UP000317039">
    <property type="component" value="Chromosome"/>
</dbReference>
<sequence>MTMWIWIAIAAGTPVGLGLLWMLFVLVALRSGYRPAVAAVRRFNRRVTNPRVLRTAGEPGASAALIRHTGRKSGKPYRTPIGIIEAGDDFLVSLPYGTSPDWLANLRAAGTAEVVHEGDTYRVTEPELVPAASVARFQSKSERVLLRVFGVDEVLRLRRSLLAS</sequence>
<reference evidence="2 3" key="1">
    <citation type="submission" date="2019-07" db="EMBL/GenBank/DDBJ databases">
        <title>Complete Genome Sequence and Methylome Analysis of Nocardia otitidis-caviarum NEB252.</title>
        <authorList>
            <person name="Fomenkov A."/>
            <person name="Anton B.P."/>
            <person name="Vincze T."/>
            <person name="Roberts R.J."/>
        </authorList>
    </citation>
    <scope>NUCLEOTIDE SEQUENCE [LARGE SCALE GENOMIC DNA]</scope>
    <source>
        <strain evidence="2 3">NEB252</strain>
    </source>
</reference>
<name>A0A516NEN9_9NOCA</name>
<evidence type="ECO:0000313" key="2">
    <source>
        <dbReference type="EMBL" id="QDP77373.1"/>
    </source>
</evidence>
<keyword evidence="1" id="KW-0812">Transmembrane</keyword>
<dbReference type="NCBIfam" id="TIGR00026">
    <property type="entry name" value="hi_GC_TIGR00026"/>
    <property type="match status" value="1"/>
</dbReference>
<dbReference type="Gene3D" id="2.30.110.10">
    <property type="entry name" value="Electron Transport, Fmn-binding Protein, Chain A"/>
    <property type="match status" value="1"/>
</dbReference>
<evidence type="ECO:0000313" key="3">
    <source>
        <dbReference type="Proteomes" id="UP000317039"/>
    </source>
</evidence>
<proteinExistence type="predicted"/>
<dbReference type="EMBL" id="CP041695">
    <property type="protein sequence ID" value="QDP77373.1"/>
    <property type="molecule type" value="Genomic_DNA"/>
</dbReference>
<gene>
    <name evidence="2" type="ORF">FOH10_00095</name>
</gene>